<evidence type="ECO:0000256" key="12">
    <source>
        <dbReference type="ARBA" id="ARBA00023157"/>
    </source>
</evidence>
<evidence type="ECO:0000256" key="1">
    <source>
        <dbReference type="ARBA" id="ARBA00004323"/>
    </source>
</evidence>
<evidence type="ECO:0000256" key="11">
    <source>
        <dbReference type="ARBA" id="ARBA00023136"/>
    </source>
</evidence>
<proteinExistence type="predicted"/>
<dbReference type="RefSeq" id="WP_320182533.1">
    <property type="nucleotide sequence ID" value="NZ_CP138332.1"/>
</dbReference>
<keyword evidence="4" id="KW-0808">Transferase</keyword>
<evidence type="ECO:0000313" key="15">
    <source>
        <dbReference type="EMBL" id="MFD2966834.1"/>
    </source>
</evidence>
<keyword evidence="7" id="KW-0256">Endoplasmic reticulum</keyword>
<accession>A0ABW6BED9</accession>
<dbReference type="PANTHER" id="PTHR46025">
    <property type="entry name" value="XYLOSYLTRANSFERASE OXT"/>
    <property type="match status" value="1"/>
</dbReference>
<keyword evidence="13" id="KW-0325">Glycoprotein</keyword>
<keyword evidence="3" id="KW-0328">Glycosyltransferase</keyword>
<evidence type="ECO:0000256" key="8">
    <source>
        <dbReference type="ARBA" id="ARBA00022968"/>
    </source>
</evidence>
<dbReference type="PANTHER" id="PTHR46025:SF3">
    <property type="entry name" value="XYLOSYLTRANSFERASE OXT"/>
    <property type="match status" value="1"/>
</dbReference>
<evidence type="ECO:0000256" key="2">
    <source>
        <dbReference type="ARBA" id="ARBA00004648"/>
    </source>
</evidence>
<keyword evidence="12" id="KW-1015">Disulfide bond</keyword>
<evidence type="ECO:0000313" key="16">
    <source>
        <dbReference type="Proteomes" id="UP001597525"/>
    </source>
</evidence>
<protein>
    <recommendedName>
        <fullName evidence="14">Peptide O-xylosyltransferase</fullName>
    </recommendedName>
</protein>
<evidence type="ECO:0000256" key="9">
    <source>
        <dbReference type="ARBA" id="ARBA00022989"/>
    </source>
</evidence>
<keyword evidence="16" id="KW-1185">Reference proteome</keyword>
<sequence>MRHAYLIIAHHEFKVLEQLIFALDDCRNDIFIHFDRKVKEIPALSTQQASLVILENRVDVRWGSLSQIRAEYALFESAYQTNNTYARYHLISGTHLPLKSQDEIHAFFEAYQQKEILRYIYTNAYEVNMKLARYHFFVRHYQHPVNVLRKLAVLGWRILLKLQYICGIQRASPKVSIKANNWVSLTEEAVVAIIQQKDEVLARFRYTFCADEFFVPFVLENQPKKFKMINDERLLFNEFEQANVRLLKRDDFKKLMESDFLFARKFGEREMEVVYNIVDRIRKGKGD</sequence>
<dbReference type="InterPro" id="IPR003406">
    <property type="entry name" value="Glyco_trans_14"/>
</dbReference>
<dbReference type="EMBL" id="JBHUPB010000004">
    <property type="protein sequence ID" value="MFD2966834.1"/>
    <property type="molecule type" value="Genomic_DNA"/>
</dbReference>
<keyword evidence="8" id="KW-0735">Signal-anchor</keyword>
<comment type="subcellular location">
    <subcellularLocation>
        <location evidence="2">Endoplasmic reticulum membrane</location>
        <topology evidence="2">Single-pass type II membrane protein</topology>
    </subcellularLocation>
    <subcellularLocation>
        <location evidence="1">Golgi apparatus membrane</location>
        <topology evidence="1">Single-pass type II membrane protein</topology>
    </subcellularLocation>
</comment>
<keyword evidence="6" id="KW-0479">Metal-binding</keyword>
<name>A0ABW6BED9_9SPHI</name>
<evidence type="ECO:0000256" key="13">
    <source>
        <dbReference type="ARBA" id="ARBA00023180"/>
    </source>
</evidence>
<evidence type="ECO:0000256" key="3">
    <source>
        <dbReference type="ARBA" id="ARBA00022676"/>
    </source>
</evidence>
<dbReference type="InterPro" id="IPR043538">
    <property type="entry name" value="XYLT"/>
</dbReference>
<keyword evidence="11" id="KW-0472">Membrane</keyword>
<evidence type="ECO:0000256" key="4">
    <source>
        <dbReference type="ARBA" id="ARBA00022679"/>
    </source>
</evidence>
<evidence type="ECO:0000256" key="6">
    <source>
        <dbReference type="ARBA" id="ARBA00022723"/>
    </source>
</evidence>
<dbReference type="Proteomes" id="UP001597525">
    <property type="component" value="Unassembled WGS sequence"/>
</dbReference>
<keyword evidence="10" id="KW-0333">Golgi apparatus</keyword>
<evidence type="ECO:0000256" key="5">
    <source>
        <dbReference type="ARBA" id="ARBA00022692"/>
    </source>
</evidence>
<comment type="caution">
    <text evidence="15">The sequence shown here is derived from an EMBL/GenBank/DDBJ whole genome shotgun (WGS) entry which is preliminary data.</text>
</comment>
<dbReference type="Pfam" id="PF02485">
    <property type="entry name" value="Branch"/>
    <property type="match status" value="1"/>
</dbReference>
<keyword evidence="9" id="KW-1133">Transmembrane helix</keyword>
<reference evidence="16" key="1">
    <citation type="journal article" date="2019" name="Int. J. Syst. Evol. Microbiol.">
        <title>The Global Catalogue of Microorganisms (GCM) 10K type strain sequencing project: providing services to taxonomists for standard genome sequencing and annotation.</title>
        <authorList>
            <consortium name="The Broad Institute Genomics Platform"/>
            <consortium name="The Broad Institute Genome Sequencing Center for Infectious Disease"/>
            <person name="Wu L."/>
            <person name="Ma J."/>
        </authorList>
    </citation>
    <scope>NUCLEOTIDE SEQUENCE [LARGE SCALE GENOMIC DNA]</scope>
    <source>
        <strain evidence="16">KCTC 22814</strain>
    </source>
</reference>
<evidence type="ECO:0000256" key="7">
    <source>
        <dbReference type="ARBA" id="ARBA00022824"/>
    </source>
</evidence>
<evidence type="ECO:0000256" key="10">
    <source>
        <dbReference type="ARBA" id="ARBA00023034"/>
    </source>
</evidence>
<organism evidence="15 16">
    <name type="scientific">Sphingobacterium bambusae</name>
    <dbReference type="NCBI Taxonomy" id="662858"/>
    <lineage>
        <taxon>Bacteria</taxon>
        <taxon>Pseudomonadati</taxon>
        <taxon>Bacteroidota</taxon>
        <taxon>Sphingobacteriia</taxon>
        <taxon>Sphingobacteriales</taxon>
        <taxon>Sphingobacteriaceae</taxon>
        <taxon>Sphingobacterium</taxon>
    </lineage>
</organism>
<evidence type="ECO:0000256" key="14">
    <source>
        <dbReference type="ARBA" id="ARBA00042865"/>
    </source>
</evidence>
<keyword evidence="5" id="KW-0812">Transmembrane</keyword>
<gene>
    <name evidence="15" type="ORF">ACFS7Y_05525</name>
</gene>